<protein>
    <recommendedName>
        <fullName evidence="3">DUF1365 domain-containing protein</fullName>
    </recommendedName>
</protein>
<keyword evidence="2" id="KW-1185">Reference proteome</keyword>
<proteinExistence type="predicted"/>
<dbReference type="PANTHER" id="PTHR33973">
    <property type="entry name" value="OS07G0153300 PROTEIN"/>
    <property type="match status" value="1"/>
</dbReference>
<name>A0ABN7QBL7_9BURK</name>
<dbReference type="PANTHER" id="PTHR33973:SF4">
    <property type="entry name" value="OS07G0153300 PROTEIN"/>
    <property type="match status" value="1"/>
</dbReference>
<gene>
    <name evidence="1" type="ORF">LMG26411_07921</name>
</gene>
<accession>A0ABN7QBL7</accession>
<organism evidence="1 2">
    <name type="scientific">Cupriavidus numazuensis</name>
    <dbReference type="NCBI Taxonomy" id="221992"/>
    <lineage>
        <taxon>Bacteria</taxon>
        <taxon>Pseudomonadati</taxon>
        <taxon>Pseudomonadota</taxon>
        <taxon>Betaproteobacteria</taxon>
        <taxon>Burkholderiales</taxon>
        <taxon>Burkholderiaceae</taxon>
        <taxon>Cupriavidus</taxon>
    </lineage>
</organism>
<sequence length="252" mass="28729">MNPAALLLRCRVMHDRLRPAHNRFVYSVFCLRVDIDTLPALQRWWFGVDRKRLISLYTRDHGARDGTSLSQWIRPRLAALGLPDDGTIWLQTTPRIFGYVFNPVSFWYCYDRTGALRALVAEVNNTFGEHHAYLVTAPDLGAIQSATVLATRKRLHVSPFNDVQGYYAFQVRETEGAAYVGIDYYDDQGLVLRTSIGGRKASLTLNRMLSVLACQPWAAIAVIVRIHWQALRLWRMSVPFHGKHPPSVPPVR</sequence>
<reference evidence="1 2" key="1">
    <citation type="submission" date="2021-03" db="EMBL/GenBank/DDBJ databases">
        <authorList>
            <person name="Peeters C."/>
        </authorList>
    </citation>
    <scope>NUCLEOTIDE SEQUENCE [LARGE SCALE GENOMIC DNA]</scope>
    <source>
        <strain evidence="1 2">LMG 26411</strain>
    </source>
</reference>
<dbReference type="Pfam" id="PF07103">
    <property type="entry name" value="DUF1365"/>
    <property type="match status" value="1"/>
</dbReference>
<evidence type="ECO:0000313" key="1">
    <source>
        <dbReference type="EMBL" id="CAG2160996.1"/>
    </source>
</evidence>
<comment type="caution">
    <text evidence="1">The sequence shown here is derived from an EMBL/GenBank/DDBJ whole genome shotgun (WGS) entry which is preliminary data.</text>
</comment>
<dbReference type="Proteomes" id="UP000672657">
    <property type="component" value="Unassembled WGS sequence"/>
</dbReference>
<dbReference type="InterPro" id="IPR010775">
    <property type="entry name" value="DUF1365"/>
</dbReference>
<evidence type="ECO:0000313" key="2">
    <source>
        <dbReference type="Proteomes" id="UP000672657"/>
    </source>
</evidence>
<evidence type="ECO:0008006" key="3">
    <source>
        <dbReference type="Google" id="ProtNLM"/>
    </source>
</evidence>
<dbReference type="EMBL" id="CAJPVI010000102">
    <property type="protein sequence ID" value="CAG2160996.1"/>
    <property type="molecule type" value="Genomic_DNA"/>
</dbReference>
<dbReference type="RefSeq" id="WP_211958629.1">
    <property type="nucleotide sequence ID" value="NZ_CAJPVI010000102.1"/>
</dbReference>